<evidence type="ECO:0000259" key="2">
    <source>
        <dbReference type="Pfam" id="PF18443"/>
    </source>
</evidence>
<proteinExistence type="predicted"/>
<dbReference type="PROSITE" id="PS51257">
    <property type="entry name" value="PROKAR_LIPOPROTEIN"/>
    <property type="match status" value="1"/>
</dbReference>
<dbReference type="EMBL" id="JAADJU010000019">
    <property type="protein sequence ID" value="NMP29880.1"/>
    <property type="molecule type" value="Genomic_DNA"/>
</dbReference>
<evidence type="ECO:0000259" key="1">
    <source>
        <dbReference type="Pfam" id="PF18426"/>
    </source>
</evidence>
<reference evidence="3 4" key="2">
    <citation type="submission" date="2020-06" db="EMBL/GenBank/DDBJ databases">
        <title>Polyphasic characterization of a Rahnella strain isolated from tree sap.</title>
        <authorList>
            <person name="Kim I.S."/>
        </authorList>
    </citation>
    <scope>NUCLEOTIDE SEQUENCE [LARGE SCALE GENOMIC DNA]</scope>
    <source>
        <strain evidence="3 4">SAP-1</strain>
    </source>
</reference>
<feature type="domain" description="Tle cognate immunity protein 4 N-terminal" evidence="2">
    <location>
        <begin position="49"/>
        <end position="205"/>
    </location>
</feature>
<dbReference type="Proteomes" id="UP000585363">
    <property type="component" value="Unassembled WGS sequence"/>
</dbReference>
<dbReference type="Pfam" id="PF18443">
    <property type="entry name" value="Tli4_N"/>
    <property type="match status" value="1"/>
</dbReference>
<evidence type="ECO:0008006" key="5">
    <source>
        <dbReference type="Google" id="ProtNLM"/>
    </source>
</evidence>
<protein>
    <recommendedName>
        <fullName evidence="5">Tle cognate immunity protein 4 C-terminal domain-containing protein</fullName>
    </recommendedName>
</protein>
<name>A0A848MSG3_9GAMM</name>
<dbReference type="AlphaFoldDB" id="A0A848MSG3"/>
<reference evidence="3 4" key="1">
    <citation type="submission" date="2020-01" db="EMBL/GenBank/DDBJ databases">
        <authorList>
            <person name="Lee S.D."/>
        </authorList>
    </citation>
    <scope>NUCLEOTIDE SEQUENCE [LARGE SCALE GENOMIC DNA]</scope>
    <source>
        <strain evidence="3 4">SAP-1</strain>
    </source>
</reference>
<dbReference type="Pfam" id="PF18426">
    <property type="entry name" value="Tli4_C"/>
    <property type="match status" value="1"/>
</dbReference>
<organism evidence="3 4">
    <name type="scientific">Rouxiella aceris</name>
    <dbReference type="NCBI Taxonomy" id="2703884"/>
    <lineage>
        <taxon>Bacteria</taxon>
        <taxon>Pseudomonadati</taxon>
        <taxon>Pseudomonadota</taxon>
        <taxon>Gammaproteobacteria</taxon>
        <taxon>Enterobacterales</taxon>
        <taxon>Yersiniaceae</taxon>
        <taxon>Rouxiella</taxon>
    </lineage>
</organism>
<dbReference type="InterPro" id="IPR041290">
    <property type="entry name" value="Tli4_C"/>
</dbReference>
<dbReference type="RefSeq" id="WP_169405580.1">
    <property type="nucleotide sequence ID" value="NZ_JAADJU010000019.1"/>
</dbReference>
<comment type="caution">
    <text evidence="3">The sequence shown here is derived from an EMBL/GenBank/DDBJ whole genome shotgun (WGS) entry which is preliminary data.</text>
</comment>
<evidence type="ECO:0000313" key="4">
    <source>
        <dbReference type="Proteomes" id="UP000585363"/>
    </source>
</evidence>
<dbReference type="InterPro" id="IPR040761">
    <property type="entry name" value="Tli4_N"/>
</dbReference>
<keyword evidence="4" id="KW-1185">Reference proteome</keyword>
<accession>A0A848MSG3</accession>
<feature type="domain" description="Tle cognate immunity protein 4 C-terminal" evidence="1">
    <location>
        <begin position="209"/>
        <end position="362"/>
    </location>
</feature>
<evidence type="ECO:0000313" key="3">
    <source>
        <dbReference type="EMBL" id="NMP29880.1"/>
    </source>
</evidence>
<gene>
    <name evidence="3" type="ORF">GW590_23820</name>
</gene>
<sequence length="364" mass="41932">MVIKKILILIAIVGSCCAAVWAYLHRDMSSLPLNAKEQQMIDTLFEKTKPQCIGRYIYQVPLSFANDMNDGAEINEIEISSERLYRPVFEQRIRLREQELKNEKTMNPKNAPYLKQVIPLKNLDAIIFDSNRNSFGPGYGRTLEAHLYSNGVAFTVTTDIMDFSDPKFHQDKREYLAAGAREQFLDSKYTKLAEMQNLLSRLKGRKDDEVPTEAGTCIAEGFIADNNQKNKEEFHIRYTFDDFIFAAKSYTTLVTGDTLFERSNDIEPILRTTGYNTIRKGKFSLPGLDAQEWLISGKQEVNDRQVNAYNFVLYANEKMPDYHHPVLSIILHNSSKDTKTYSSEQLVEIWDRIIKTFQLRQGAF</sequence>